<evidence type="ECO:0000313" key="4">
    <source>
        <dbReference type="Proteomes" id="UP000187046"/>
    </source>
</evidence>
<keyword evidence="1" id="KW-0175">Coiled coil</keyword>
<gene>
    <name evidence="3" type="ORF">BTA31_18785</name>
</gene>
<dbReference type="Proteomes" id="UP000187046">
    <property type="component" value="Unassembled WGS sequence"/>
</dbReference>
<evidence type="ECO:0000256" key="1">
    <source>
        <dbReference type="SAM" id="Coils"/>
    </source>
</evidence>
<comment type="caution">
    <text evidence="3">The sequence shown here is derived from an EMBL/GenBank/DDBJ whole genome shotgun (WGS) entry which is preliminary data.</text>
</comment>
<evidence type="ECO:0008006" key="5">
    <source>
        <dbReference type="Google" id="ProtNLM"/>
    </source>
</evidence>
<name>A0ABX3HZE6_9BACI</name>
<keyword evidence="4" id="KW-1185">Reference proteome</keyword>
<protein>
    <recommendedName>
        <fullName evidence="5">Lipoprotein</fullName>
    </recommendedName>
</protein>
<dbReference type="RefSeq" id="WP_076793494.1">
    <property type="nucleotide sequence ID" value="NZ_JALAOP010000015.1"/>
</dbReference>
<evidence type="ECO:0000256" key="2">
    <source>
        <dbReference type="SAM" id="MobiDB-lite"/>
    </source>
</evidence>
<proteinExistence type="predicted"/>
<reference evidence="3 4" key="1">
    <citation type="submission" date="2016-12" db="EMBL/GenBank/DDBJ databases">
        <title>Bacillus phylogenomics.</title>
        <authorList>
            <person name="Dunlap C."/>
        </authorList>
    </citation>
    <scope>NUCLEOTIDE SEQUENCE [LARGE SCALE GENOMIC DNA]</scope>
    <source>
        <strain evidence="3 4">NRRL B-41327</strain>
    </source>
</reference>
<feature type="region of interest" description="Disordered" evidence="2">
    <location>
        <begin position="21"/>
        <end position="44"/>
    </location>
</feature>
<dbReference type="EMBL" id="MRBL01000023">
    <property type="protein sequence ID" value="OMI25473.1"/>
    <property type="molecule type" value="Genomic_DNA"/>
</dbReference>
<feature type="coiled-coil region" evidence="1">
    <location>
        <begin position="139"/>
        <end position="169"/>
    </location>
</feature>
<sequence length="229" mass="26946">MKRLLTLMFVVTVLTACSNPNKQPEEEKAVHQTKTTSNQKEKKIKTHKLTDKDKRFIQLIKDGEYDKVIKETSDLRDVFEKDYYFIASVYKKEKELKETHSGTYDDYSYMSAMLDKVVYMDSHDDLQVQQFKKMNNKRMESAKKEQDIVKEAERKEEEKNEKLDAMNERTANPKEVSIGMTTEEVLTEGWGRPIDINTTVTSNGKREQWVYKGNKYLYFEDGVLTSIQY</sequence>
<evidence type="ECO:0000313" key="3">
    <source>
        <dbReference type="EMBL" id="OMI25473.1"/>
    </source>
</evidence>
<organism evidence="3 4">
    <name type="scientific">Bacillus haynesii</name>
    <dbReference type="NCBI Taxonomy" id="1925021"/>
    <lineage>
        <taxon>Bacteria</taxon>
        <taxon>Bacillati</taxon>
        <taxon>Bacillota</taxon>
        <taxon>Bacilli</taxon>
        <taxon>Bacillales</taxon>
        <taxon>Bacillaceae</taxon>
        <taxon>Bacillus</taxon>
    </lineage>
</organism>
<accession>A0ABX3HZE6</accession>
<dbReference type="PROSITE" id="PS51257">
    <property type="entry name" value="PROKAR_LIPOPROTEIN"/>
    <property type="match status" value="1"/>
</dbReference>